<dbReference type="Proteomes" id="UP001420932">
    <property type="component" value="Unassembled WGS sequence"/>
</dbReference>
<gene>
    <name evidence="1" type="ORF">Syun_012295</name>
</gene>
<dbReference type="EMBL" id="JBBNAF010000005">
    <property type="protein sequence ID" value="KAK9142895.1"/>
    <property type="molecule type" value="Genomic_DNA"/>
</dbReference>
<evidence type="ECO:0000313" key="2">
    <source>
        <dbReference type="Proteomes" id="UP001420932"/>
    </source>
</evidence>
<keyword evidence="2" id="KW-1185">Reference proteome</keyword>
<comment type="caution">
    <text evidence="1">The sequence shown here is derived from an EMBL/GenBank/DDBJ whole genome shotgun (WGS) entry which is preliminary data.</text>
</comment>
<dbReference type="AlphaFoldDB" id="A0AAP0K072"/>
<sequence length="166" mass="17661">MDVPLLLPLPTAISLHQVPFLLQSRSFVWRIEKKLFPPFSSHSSNSFIGPTTNTNRHPRASSLVIPHLADASPRASAPWSAGASAPSSLVGQSLCSLIAGRLCSLVAGRLCSLVRWSPLLVRRLWSLVVGRWSPLVAGRWSLVAGSLVAGSLVAGRLWSLLGAAAP</sequence>
<reference evidence="1 2" key="1">
    <citation type="submission" date="2024-01" db="EMBL/GenBank/DDBJ databases">
        <title>Genome assemblies of Stephania.</title>
        <authorList>
            <person name="Yang L."/>
        </authorList>
    </citation>
    <scope>NUCLEOTIDE SEQUENCE [LARGE SCALE GENOMIC DNA]</scope>
    <source>
        <strain evidence="1">YNDBR</strain>
        <tissue evidence="1">Leaf</tissue>
    </source>
</reference>
<organism evidence="1 2">
    <name type="scientific">Stephania yunnanensis</name>
    <dbReference type="NCBI Taxonomy" id="152371"/>
    <lineage>
        <taxon>Eukaryota</taxon>
        <taxon>Viridiplantae</taxon>
        <taxon>Streptophyta</taxon>
        <taxon>Embryophyta</taxon>
        <taxon>Tracheophyta</taxon>
        <taxon>Spermatophyta</taxon>
        <taxon>Magnoliopsida</taxon>
        <taxon>Ranunculales</taxon>
        <taxon>Menispermaceae</taxon>
        <taxon>Menispermoideae</taxon>
        <taxon>Cissampelideae</taxon>
        <taxon>Stephania</taxon>
    </lineage>
</organism>
<accession>A0AAP0K072</accession>
<name>A0AAP0K072_9MAGN</name>
<proteinExistence type="predicted"/>
<protein>
    <submittedName>
        <fullName evidence="1">Uncharacterized protein</fullName>
    </submittedName>
</protein>
<evidence type="ECO:0000313" key="1">
    <source>
        <dbReference type="EMBL" id="KAK9142895.1"/>
    </source>
</evidence>